<dbReference type="InterPro" id="IPR003425">
    <property type="entry name" value="CCB3/YggT"/>
</dbReference>
<name>A0AAW1NKL2_9CHLO</name>
<organism evidence="2 3">
    <name type="scientific">Symbiochloris irregularis</name>
    <dbReference type="NCBI Taxonomy" id="706552"/>
    <lineage>
        <taxon>Eukaryota</taxon>
        <taxon>Viridiplantae</taxon>
        <taxon>Chlorophyta</taxon>
        <taxon>core chlorophytes</taxon>
        <taxon>Trebouxiophyceae</taxon>
        <taxon>Trebouxiales</taxon>
        <taxon>Trebouxiaceae</taxon>
        <taxon>Symbiochloris</taxon>
    </lineage>
</organism>
<gene>
    <name evidence="2" type="ORF">WJX73_007052</name>
</gene>
<feature type="transmembrane region" description="Helical" evidence="1">
    <location>
        <begin position="126"/>
        <end position="146"/>
    </location>
</feature>
<feature type="transmembrane region" description="Helical" evidence="1">
    <location>
        <begin position="193"/>
        <end position="216"/>
    </location>
</feature>
<dbReference type="Pfam" id="PF02325">
    <property type="entry name" value="CCB3_YggT"/>
    <property type="match status" value="1"/>
</dbReference>
<feature type="transmembrane region" description="Helical" evidence="1">
    <location>
        <begin position="153"/>
        <end position="173"/>
    </location>
</feature>
<reference evidence="2 3" key="1">
    <citation type="journal article" date="2024" name="Nat. Commun.">
        <title>Phylogenomics reveals the evolutionary origins of lichenization in chlorophyte algae.</title>
        <authorList>
            <person name="Puginier C."/>
            <person name="Libourel C."/>
            <person name="Otte J."/>
            <person name="Skaloud P."/>
            <person name="Haon M."/>
            <person name="Grisel S."/>
            <person name="Petersen M."/>
            <person name="Berrin J.G."/>
            <person name="Delaux P.M."/>
            <person name="Dal Grande F."/>
            <person name="Keller J."/>
        </authorList>
    </citation>
    <scope>NUCLEOTIDE SEQUENCE [LARGE SCALE GENOMIC DNA]</scope>
    <source>
        <strain evidence="2 3">SAG 2036</strain>
    </source>
</reference>
<evidence type="ECO:0000313" key="2">
    <source>
        <dbReference type="EMBL" id="KAK9789749.1"/>
    </source>
</evidence>
<evidence type="ECO:0000256" key="1">
    <source>
        <dbReference type="SAM" id="Phobius"/>
    </source>
</evidence>
<dbReference type="Proteomes" id="UP001465755">
    <property type="component" value="Unassembled WGS sequence"/>
</dbReference>
<evidence type="ECO:0000313" key="3">
    <source>
        <dbReference type="Proteomes" id="UP001465755"/>
    </source>
</evidence>
<keyword evidence="1" id="KW-1133">Transmembrane helix</keyword>
<dbReference type="PANTHER" id="PTHR33219:SF14">
    <property type="entry name" value="PROTEIN COFACTOR ASSEMBLY OF COMPLEX C SUBUNIT B CCB3, CHLOROPLASTIC-RELATED"/>
    <property type="match status" value="1"/>
</dbReference>
<keyword evidence="3" id="KW-1185">Reference proteome</keyword>
<comment type="caution">
    <text evidence="2">The sequence shown here is derived from an EMBL/GenBank/DDBJ whole genome shotgun (WGS) entry which is preliminary data.</text>
</comment>
<proteinExistence type="predicted"/>
<accession>A0AAW1NKL2</accession>
<protein>
    <submittedName>
        <fullName evidence="2">Uncharacterized protein</fullName>
    </submittedName>
</protein>
<sequence length="235" mass="26161">MLHTCPHSSGLRLPRCGSGFSRPLLPAQCYHASQGQRSLQHRPAQRRALTCRAASSTSAVAVPAEDPRLDARVFHVAAAASKLWSTLIQPFRAAMASFHRLGQAIDWSKVQASAKHCGKTMKNTRIMLAAAPAVASGGSSYTLLLLTRAMAKFVEWYLLLLFVRVLLSWFPTFDWDQQPWLAIRQLTDPYLNLFRNIIPPLLGMMDFTPLLGFIILQNLQGYLAALSANPDQDMW</sequence>
<keyword evidence="1" id="KW-0812">Transmembrane</keyword>
<dbReference type="GO" id="GO:0016020">
    <property type="term" value="C:membrane"/>
    <property type="evidence" value="ECO:0007669"/>
    <property type="project" value="InterPro"/>
</dbReference>
<dbReference type="EMBL" id="JALJOQ010000203">
    <property type="protein sequence ID" value="KAK9789749.1"/>
    <property type="molecule type" value="Genomic_DNA"/>
</dbReference>
<keyword evidence="1" id="KW-0472">Membrane</keyword>
<dbReference type="AlphaFoldDB" id="A0AAW1NKL2"/>
<dbReference type="PANTHER" id="PTHR33219">
    <property type="entry name" value="YLMG HOMOLOG PROTEIN 2, CHLOROPLASTIC"/>
    <property type="match status" value="1"/>
</dbReference>